<dbReference type="InterPro" id="IPR002347">
    <property type="entry name" value="SDR_fam"/>
</dbReference>
<dbReference type="Gene3D" id="3.40.50.720">
    <property type="entry name" value="NAD(P)-binding Rossmann-like Domain"/>
    <property type="match status" value="1"/>
</dbReference>
<evidence type="ECO:0000256" key="2">
    <source>
        <dbReference type="ARBA" id="ARBA00023002"/>
    </source>
</evidence>
<evidence type="ECO:0000313" key="5">
    <source>
        <dbReference type="Proteomes" id="UP000261340"/>
    </source>
</evidence>
<sequence>MALNGKTAVVTGAALGIGKAVTEILLQTGAKVALLDINESAGKTLKEALNKQYGQERTLFFKCNVESEEQIIAAFQSTIETFGGIDIVCNNAGILDEVNWEKTVSINLTSVIRVSYLAMEHMNKLSGGNGGTIINMASIGGLHPIAICPAYTATKYAVIGFTRAMAYSIDCWWQFAIHSLDLNSL</sequence>
<dbReference type="PANTHER" id="PTHR44229:SF5">
    <property type="entry name" value="15-HYDROXYPROSTAGLANDIN DEHYDROGENASE [NAD(+)]"/>
    <property type="match status" value="1"/>
</dbReference>
<dbReference type="Ensembl" id="ENSACIT00000017297.1">
    <property type="protein sequence ID" value="ENSACIP00000016842.1"/>
    <property type="gene ID" value="ENSACIG00000013070.1"/>
</dbReference>
<dbReference type="SUPFAM" id="SSF51735">
    <property type="entry name" value="NAD(P)-binding Rossmann-fold domains"/>
    <property type="match status" value="1"/>
</dbReference>
<dbReference type="GeneTree" id="ENSGT00940000154593"/>
<evidence type="ECO:0000313" key="4">
    <source>
        <dbReference type="Ensembl" id="ENSACIP00000016842.1"/>
    </source>
</evidence>
<organism evidence="4 5">
    <name type="scientific">Amphilophus citrinellus</name>
    <name type="common">Midas cichlid</name>
    <name type="synonym">Cichlasoma citrinellum</name>
    <dbReference type="NCBI Taxonomy" id="61819"/>
    <lineage>
        <taxon>Eukaryota</taxon>
        <taxon>Metazoa</taxon>
        <taxon>Chordata</taxon>
        <taxon>Craniata</taxon>
        <taxon>Vertebrata</taxon>
        <taxon>Euteleostomi</taxon>
        <taxon>Actinopterygii</taxon>
        <taxon>Neopterygii</taxon>
        <taxon>Teleostei</taxon>
        <taxon>Neoteleostei</taxon>
        <taxon>Acanthomorphata</taxon>
        <taxon>Ovalentaria</taxon>
        <taxon>Cichlomorphae</taxon>
        <taxon>Cichliformes</taxon>
        <taxon>Cichlidae</taxon>
        <taxon>New World cichlids</taxon>
        <taxon>Cichlasomatinae</taxon>
        <taxon>Heroini</taxon>
        <taxon>Amphilophus</taxon>
    </lineage>
</organism>
<dbReference type="PRINTS" id="PR00081">
    <property type="entry name" value="GDHRDH"/>
</dbReference>
<comment type="similarity">
    <text evidence="1 3">Belongs to the short-chain dehydrogenases/reductases (SDR) family.</text>
</comment>
<name>A0A3Q0S216_AMPCI</name>
<dbReference type="GO" id="GO:0005737">
    <property type="term" value="C:cytoplasm"/>
    <property type="evidence" value="ECO:0007669"/>
    <property type="project" value="TreeGrafter"/>
</dbReference>
<proteinExistence type="inferred from homology"/>
<keyword evidence="5" id="KW-1185">Reference proteome</keyword>
<dbReference type="GO" id="GO:0016616">
    <property type="term" value="F:oxidoreductase activity, acting on the CH-OH group of donors, NAD or NADP as acceptor"/>
    <property type="evidence" value="ECO:0007669"/>
    <property type="project" value="TreeGrafter"/>
</dbReference>
<protein>
    <submittedName>
        <fullName evidence="4">Zgc:56585</fullName>
    </submittedName>
</protein>
<dbReference type="Proteomes" id="UP000261340">
    <property type="component" value="Unplaced"/>
</dbReference>
<dbReference type="InterPro" id="IPR036291">
    <property type="entry name" value="NAD(P)-bd_dom_sf"/>
</dbReference>
<dbReference type="AlphaFoldDB" id="A0A3Q0S216"/>
<keyword evidence="2" id="KW-0560">Oxidoreductase</keyword>
<dbReference type="PRINTS" id="PR00080">
    <property type="entry name" value="SDRFAMILY"/>
</dbReference>
<dbReference type="PANTHER" id="PTHR44229">
    <property type="entry name" value="15-HYDROXYPROSTAGLANDIN DEHYDROGENASE [NAD(+)]"/>
    <property type="match status" value="1"/>
</dbReference>
<reference evidence="4" key="2">
    <citation type="submission" date="2025-09" db="UniProtKB">
        <authorList>
            <consortium name="Ensembl"/>
        </authorList>
    </citation>
    <scope>IDENTIFICATION</scope>
</reference>
<accession>A0A3Q0S216</accession>
<dbReference type="Pfam" id="PF00106">
    <property type="entry name" value="adh_short"/>
    <property type="match status" value="1"/>
</dbReference>
<evidence type="ECO:0000256" key="3">
    <source>
        <dbReference type="RuleBase" id="RU000363"/>
    </source>
</evidence>
<dbReference type="PROSITE" id="PS00061">
    <property type="entry name" value="ADH_SHORT"/>
    <property type="match status" value="1"/>
</dbReference>
<dbReference type="InterPro" id="IPR020904">
    <property type="entry name" value="Sc_DH/Rdtase_CS"/>
</dbReference>
<evidence type="ECO:0000256" key="1">
    <source>
        <dbReference type="ARBA" id="ARBA00006484"/>
    </source>
</evidence>
<reference evidence="4" key="1">
    <citation type="submission" date="2025-08" db="UniProtKB">
        <authorList>
            <consortium name="Ensembl"/>
        </authorList>
    </citation>
    <scope>IDENTIFICATION</scope>
</reference>